<accession>A0ABW4CM37</accession>
<dbReference type="InterPro" id="IPR012340">
    <property type="entry name" value="NA-bd_OB-fold"/>
</dbReference>
<dbReference type="PANTHER" id="PTHR10302">
    <property type="entry name" value="SINGLE-STRANDED DNA-BINDING PROTEIN"/>
    <property type="match status" value="1"/>
</dbReference>
<dbReference type="Proteomes" id="UP001597192">
    <property type="component" value="Unassembled WGS sequence"/>
</dbReference>
<comment type="subunit">
    <text evidence="2">Homotetramer.</text>
</comment>
<organism evidence="5 6">
    <name type="scientific">Lacticaseibacillus yichunensis</name>
    <dbReference type="NCBI Taxonomy" id="2486015"/>
    <lineage>
        <taxon>Bacteria</taxon>
        <taxon>Bacillati</taxon>
        <taxon>Bacillota</taxon>
        <taxon>Bacilli</taxon>
        <taxon>Lactobacillales</taxon>
        <taxon>Lactobacillaceae</taxon>
        <taxon>Lacticaseibacillus</taxon>
    </lineage>
</organism>
<dbReference type="PROSITE" id="PS50935">
    <property type="entry name" value="SSB"/>
    <property type="match status" value="1"/>
</dbReference>
<proteinExistence type="inferred from homology"/>
<keyword evidence="6" id="KW-1185">Reference proteome</keyword>
<dbReference type="EMBL" id="JBHTOG010000003">
    <property type="protein sequence ID" value="MFD1431209.1"/>
    <property type="molecule type" value="Genomic_DNA"/>
</dbReference>
<dbReference type="CDD" id="cd04496">
    <property type="entry name" value="SSB_OBF"/>
    <property type="match status" value="1"/>
</dbReference>
<dbReference type="RefSeq" id="WP_125697309.1">
    <property type="nucleotide sequence ID" value="NZ_JBHTOG010000003.1"/>
</dbReference>
<evidence type="ECO:0000256" key="4">
    <source>
        <dbReference type="SAM" id="MobiDB-lite"/>
    </source>
</evidence>
<protein>
    <recommendedName>
        <fullName evidence="2 3">Single-stranded DNA-binding protein</fullName>
        <shortName evidence="2">SSB</shortName>
    </recommendedName>
</protein>
<feature type="compositionally biased region" description="Low complexity" evidence="4">
    <location>
        <begin position="126"/>
        <end position="158"/>
    </location>
</feature>
<dbReference type="InterPro" id="IPR000424">
    <property type="entry name" value="Primosome_PriB/ssb"/>
</dbReference>
<keyword evidence="1 2" id="KW-0238">DNA-binding</keyword>
<reference evidence="6" key="1">
    <citation type="journal article" date="2019" name="Int. J. Syst. Evol. Microbiol.">
        <title>The Global Catalogue of Microorganisms (GCM) 10K type strain sequencing project: providing services to taxonomists for standard genome sequencing and annotation.</title>
        <authorList>
            <consortium name="The Broad Institute Genomics Platform"/>
            <consortium name="The Broad Institute Genome Sequencing Center for Infectious Disease"/>
            <person name="Wu L."/>
            <person name="Ma J."/>
        </authorList>
    </citation>
    <scope>NUCLEOTIDE SEQUENCE [LARGE SCALE GENOMIC DNA]</scope>
    <source>
        <strain evidence="6">CCM 8947</strain>
    </source>
</reference>
<evidence type="ECO:0000256" key="1">
    <source>
        <dbReference type="ARBA" id="ARBA00023125"/>
    </source>
</evidence>
<name>A0ABW4CM37_9LACO</name>
<gene>
    <name evidence="5" type="primary">ssb</name>
    <name evidence="5" type="ORF">ACFQ47_00610</name>
</gene>
<evidence type="ECO:0000256" key="3">
    <source>
        <dbReference type="RuleBase" id="RU000524"/>
    </source>
</evidence>
<evidence type="ECO:0000313" key="5">
    <source>
        <dbReference type="EMBL" id="MFD1431209.1"/>
    </source>
</evidence>
<dbReference type="Pfam" id="PF00436">
    <property type="entry name" value="SSB"/>
    <property type="match status" value="1"/>
</dbReference>
<dbReference type="HAMAP" id="MF_00984">
    <property type="entry name" value="SSB"/>
    <property type="match status" value="1"/>
</dbReference>
<dbReference type="InterPro" id="IPR011344">
    <property type="entry name" value="ssDNA-bd"/>
</dbReference>
<evidence type="ECO:0000313" key="6">
    <source>
        <dbReference type="Proteomes" id="UP001597192"/>
    </source>
</evidence>
<feature type="short sequence motif" description="Important for interaction with partner proteins" evidence="2">
    <location>
        <begin position="161"/>
        <end position="166"/>
    </location>
</feature>
<sequence>MTNVVALTGRLTRNPELKYTQSGAAVATFTLAVDRNYLNVQGKRETDFINCVIWKKAAENLANYINKGSLVGVNGSVQTRTYDDKDGKRVYVTEVNVDNVTFLDTKKDSPAANGGAYSTSNTGSGSITPTSANTSNTANIGANTTPANQLPDSGGLIDISDDDLPF</sequence>
<keyword evidence="2" id="KW-0235">DNA replication</keyword>
<dbReference type="Gene3D" id="2.40.50.140">
    <property type="entry name" value="Nucleic acid-binding proteins"/>
    <property type="match status" value="1"/>
</dbReference>
<feature type="region of interest" description="Disordered" evidence="4">
    <location>
        <begin position="110"/>
        <end position="166"/>
    </location>
</feature>
<comment type="caution">
    <text evidence="5">The sequence shown here is derived from an EMBL/GenBank/DDBJ whole genome shotgun (WGS) entry which is preliminary data.</text>
</comment>
<keyword evidence="2" id="KW-0233">DNA recombination</keyword>
<dbReference type="NCBIfam" id="TIGR00621">
    <property type="entry name" value="ssb"/>
    <property type="match status" value="1"/>
</dbReference>
<evidence type="ECO:0000256" key="2">
    <source>
        <dbReference type="HAMAP-Rule" id="MF_00984"/>
    </source>
</evidence>
<comment type="caution">
    <text evidence="2">Lacks conserved residue(s) required for the propagation of feature annotation.</text>
</comment>
<dbReference type="GO" id="GO:0003677">
    <property type="term" value="F:DNA binding"/>
    <property type="evidence" value="ECO:0007669"/>
    <property type="project" value="UniProtKB-KW"/>
</dbReference>
<comment type="function">
    <text evidence="2">Plays an important role in DNA replication, recombination and repair. Binds to ssDNA and to an array of partner proteins to recruit them to their sites of action during DNA metabolism.</text>
</comment>
<feature type="compositionally biased region" description="Polar residues" evidence="4">
    <location>
        <begin position="116"/>
        <end position="125"/>
    </location>
</feature>
<dbReference type="PANTHER" id="PTHR10302:SF27">
    <property type="entry name" value="SINGLE-STRANDED DNA-BINDING PROTEIN"/>
    <property type="match status" value="1"/>
</dbReference>
<dbReference type="SUPFAM" id="SSF50249">
    <property type="entry name" value="Nucleic acid-binding proteins"/>
    <property type="match status" value="1"/>
</dbReference>
<keyword evidence="2" id="KW-0227">DNA damage</keyword>
<keyword evidence="2" id="KW-0234">DNA repair</keyword>